<protein>
    <submittedName>
        <fullName evidence="2">Protein TolB</fullName>
    </submittedName>
</protein>
<evidence type="ECO:0000256" key="1">
    <source>
        <dbReference type="ARBA" id="ARBA00009820"/>
    </source>
</evidence>
<reference evidence="2" key="1">
    <citation type="submission" date="2020-07" db="EMBL/GenBank/DDBJ databases">
        <title>Koleobacter methoxysyntrophicus gen. nov., sp. nov., a novel anaerobic bacterium isolated from deep subsurface oil field and proposal of Koleobacterales ord. nov. in the phylum Firmicutes.</title>
        <authorList>
            <person name="Sakamoto S."/>
            <person name="Tamaki H."/>
        </authorList>
    </citation>
    <scope>NUCLEOTIDE SEQUENCE</scope>
    <source>
        <strain evidence="2">NRmbB1</strain>
    </source>
</reference>
<dbReference type="Proteomes" id="UP000662904">
    <property type="component" value="Chromosome"/>
</dbReference>
<evidence type="ECO:0000313" key="2">
    <source>
        <dbReference type="EMBL" id="QSQ08483.1"/>
    </source>
</evidence>
<dbReference type="Gene3D" id="2.120.10.30">
    <property type="entry name" value="TolB, C-terminal domain"/>
    <property type="match status" value="2"/>
</dbReference>
<dbReference type="InterPro" id="IPR011042">
    <property type="entry name" value="6-blade_b-propeller_TolB-like"/>
</dbReference>
<keyword evidence="3" id="KW-1185">Reference proteome</keyword>
<dbReference type="KEGG" id="kme:H0A61_00808"/>
<evidence type="ECO:0000313" key="3">
    <source>
        <dbReference type="Proteomes" id="UP000662904"/>
    </source>
</evidence>
<dbReference type="AlphaFoldDB" id="A0A8A0RJT4"/>
<name>A0A8A0RJT4_9FIRM</name>
<dbReference type="Pfam" id="PF07676">
    <property type="entry name" value="PD40"/>
    <property type="match status" value="4"/>
</dbReference>
<sequence>MGGRVIMRNLVLFFILLSLIVGVFLFADPGWKEAVFPGYTALEIKDVLYLIEGIQPSWSPDGSKVSFVSLDEDGRTSLCIMDINTKKHETLVEKGKIGYPIWSPEGDKLAFLYNWEYNDVSDTDYSSIGVYDITKRQMVIYLTDIDLKHSTLIWPQKNILLFTGSNKRNSGQDKEDGRGPKWGVWVLDFTSNTWDMKTLNAPDFGYKPSISPDGKYMAYTGERFLWMSLIDGTKAKEISSKQIVSAHPVWSPDNNKVAYLAYEEGGPRIYIADVKTQESLKLVNNGEDQGYPQWSPDGKYIAYLAQDENDGKIKGYVIKSNGYGRFVIDNEIEAFAAKKGFMISAPGEKPFAWSPKGENLIMVARYQDRPYLVLVNFNRH</sequence>
<proteinExistence type="inferred from homology"/>
<dbReference type="InterPro" id="IPR011659">
    <property type="entry name" value="WD40"/>
</dbReference>
<organism evidence="2 3">
    <name type="scientific">Koleobacter methoxysyntrophicus</name>
    <dbReference type="NCBI Taxonomy" id="2751313"/>
    <lineage>
        <taxon>Bacteria</taxon>
        <taxon>Bacillati</taxon>
        <taxon>Bacillota</taxon>
        <taxon>Clostridia</taxon>
        <taxon>Koleobacterales</taxon>
        <taxon>Koleobacteraceae</taxon>
        <taxon>Koleobacter</taxon>
    </lineage>
</organism>
<comment type="similarity">
    <text evidence="1">Belongs to the TolB family.</text>
</comment>
<dbReference type="PANTHER" id="PTHR36842:SF2">
    <property type="entry name" value="SLR0505 PROTEIN"/>
    <property type="match status" value="1"/>
</dbReference>
<dbReference type="EMBL" id="CP059066">
    <property type="protein sequence ID" value="QSQ08483.1"/>
    <property type="molecule type" value="Genomic_DNA"/>
</dbReference>
<dbReference type="PANTHER" id="PTHR36842">
    <property type="entry name" value="PROTEIN TOLB HOMOLOG"/>
    <property type="match status" value="1"/>
</dbReference>
<dbReference type="SUPFAM" id="SSF82171">
    <property type="entry name" value="DPP6 N-terminal domain-like"/>
    <property type="match status" value="1"/>
</dbReference>
<accession>A0A8A0RJT4</accession>
<gene>
    <name evidence="2" type="primary">tolB</name>
    <name evidence="2" type="ORF">H0A61_00808</name>
</gene>